<reference evidence="1 2" key="1">
    <citation type="journal article" date="2018" name="Environ. Microbiol.">
        <title>Novel energy conservation strategies and behaviour of Pelotomaculum schinkii driving syntrophic propionate catabolism.</title>
        <authorList>
            <person name="Hidalgo-Ahumada C.A.P."/>
            <person name="Nobu M.K."/>
            <person name="Narihiro T."/>
            <person name="Tamaki H."/>
            <person name="Liu W.T."/>
            <person name="Kamagata Y."/>
            <person name="Stams A.J.M."/>
            <person name="Imachi H."/>
            <person name="Sousa D.Z."/>
        </authorList>
    </citation>
    <scope>NUCLEOTIDE SEQUENCE [LARGE SCALE GENOMIC DNA]</scope>
    <source>
        <strain evidence="1 2">MGP</strain>
    </source>
</reference>
<dbReference type="EMBL" id="QFFZ01000001">
    <property type="protein sequence ID" value="TEB13653.1"/>
    <property type="molecule type" value="Genomic_DNA"/>
</dbReference>
<dbReference type="OrthoDB" id="1678992at2"/>
<evidence type="ECO:0000313" key="2">
    <source>
        <dbReference type="Proteomes" id="UP000297597"/>
    </source>
</evidence>
<keyword evidence="2" id="KW-1185">Reference proteome</keyword>
<gene>
    <name evidence="1" type="ORF">Pmgp_00053</name>
</gene>
<accession>A0A4Y7RXT7</accession>
<sequence length="227" mass="25970">MLITTNAVMAMRCPECGKMEYHDFSRFAICKSKTVNINCSCGTVKLIVNTKNNSSYWLQIPCLVCETKHFIEVSGKSLWSGEIIRLSCQDTELELGYIGPESKVRQIISDQEQELEALVDEINCDGYFHNSNIMYEVLNCLHEIAEQGELYCQCGNYKIEVELFPDCLELHCKECDSINIIYAETEEDLNVIRQVESIELARHGFKCLDSLANTSKLKKARRKRSKT</sequence>
<proteinExistence type="predicted"/>
<name>A0A4Y7RXT7_9FIRM</name>
<evidence type="ECO:0000313" key="1">
    <source>
        <dbReference type="EMBL" id="TEB13653.1"/>
    </source>
</evidence>
<dbReference type="RefSeq" id="WP_134211968.1">
    <property type="nucleotide sequence ID" value="NZ_QFFZ01000001.1"/>
</dbReference>
<organism evidence="1 2">
    <name type="scientific">Pelotomaculum propionicicum</name>
    <dbReference type="NCBI Taxonomy" id="258475"/>
    <lineage>
        <taxon>Bacteria</taxon>
        <taxon>Bacillati</taxon>
        <taxon>Bacillota</taxon>
        <taxon>Clostridia</taxon>
        <taxon>Eubacteriales</taxon>
        <taxon>Desulfotomaculaceae</taxon>
        <taxon>Pelotomaculum</taxon>
    </lineage>
</organism>
<dbReference type="Proteomes" id="UP000297597">
    <property type="component" value="Unassembled WGS sequence"/>
</dbReference>
<dbReference type="AlphaFoldDB" id="A0A4Y7RXT7"/>
<protein>
    <submittedName>
        <fullName evidence="1">Uncharacterized protein</fullName>
    </submittedName>
</protein>
<comment type="caution">
    <text evidence="1">The sequence shown here is derived from an EMBL/GenBank/DDBJ whole genome shotgun (WGS) entry which is preliminary data.</text>
</comment>